<name>A0A0F9MK69_9ZZZZ</name>
<comment type="caution">
    <text evidence="1">The sequence shown here is derived from an EMBL/GenBank/DDBJ whole genome shotgun (WGS) entry which is preliminary data.</text>
</comment>
<evidence type="ECO:0008006" key="2">
    <source>
        <dbReference type="Google" id="ProtNLM"/>
    </source>
</evidence>
<protein>
    <recommendedName>
        <fullName evidence="2">Lipoprotein SmpA/OmlA domain-containing protein</fullName>
    </recommendedName>
</protein>
<dbReference type="EMBL" id="LAZR01008685">
    <property type="protein sequence ID" value="KKM77170.1"/>
    <property type="molecule type" value="Genomic_DNA"/>
</dbReference>
<gene>
    <name evidence="1" type="ORF">LCGC14_1372750</name>
</gene>
<organism evidence="1">
    <name type="scientific">marine sediment metagenome</name>
    <dbReference type="NCBI Taxonomy" id="412755"/>
    <lineage>
        <taxon>unclassified sequences</taxon>
        <taxon>metagenomes</taxon>
        <taxon>ecological metagenomes</taxon>
    </lineage>
</organism>
<evidence type="ECO:0000313" key="1">
    <source>
        <dbReference type="EMBL" id="KKM77170.1"/>
    </source>
</evidence>
<proteinExistence type="predicted"/>
<dbReference type="AlphaFoldDB" id="A0A0F9MK69"/>
<reference evidence="1" key="1">
    <citation type="journal article" date="2015" name="Nature">
        <title>Complex archaea that bridge the gap between prokaryotes and eukaryotes.</title>
        <authorList>
            <person name="Spang A."/>
            <person name="Saw J.H."/>
            <person name="Jorgensen S.L."/>
            <person name="Zaremba-Niedzwiedzka K."/>
            <person name="Martijn J."/>
            <person name="Lind A.E."/>
            <person name="van Eijk R."/>
            <person name="Schleper C."/>
            <person name="Guy L."/>
            <person name="Ettema T.J."/>
        </authorList>
    </citation>
    <scope>NUCLEOTIDE SEQUENCE</scope>
</reference>
<accession>A0A0F9MK69</accession>
<sequence>MKYYSFTLLACVLLLVTSISQAEVISIADPTHQVANSSEGVLRPVRGMSMDLVTQKFGQPEQKTSAVGQPPISRWIYQDFVVFFESNIVIDSVVPHHQ</sequence>